<reference evidence="5 6" key="1">
    <citation type="submission" date="2019-02" db="EMBL/GenBank/DDBJ databases">
        <title>Deep-cultivation of Planctomycetes and their phenomic and genomic characterization uncovers novel biology.</title>
        <authorList>
            <person name="Wiegand S."/>
            <person name="Jogler M."/>
            <person name="Boedeker C."/>
            <person name="Pinto D."/>
            <person name="Vollmers J."/>
            <person name="Rivas-Marin E."/>
            <person name="Kohn T."/>
            <person name="Peeters S.H."/>
            <person name="Heuer A."/>
            <person name="Rast P."/>
            <person name="Oberbeckmann S."/>
            <person name="Bunk B."/>
            <person name="Jeske O."/>
            <person name="Meyerdierks A."/>
            <person name="Storesund J.E."/>
            <person name="Kallscheuer N."/>
            <person name="Luecker S."/>
            <person name="Lage O.M."/>
            <person name="Pohl T."/>
            <person name="Merkel B.J."/>
            <person name="Hornburger P."/>
            <person name="Mueller R.-W."/>
            <person name="Bruemmer F."/>
            <person name="Labrenz M."/>
            <person name="Spormann A.M."/>
            <person name="Op den Camp H."/>
            <person name="Overmann J."/>
            <person name="Amann R."/>
            <person name="Jetten M.S.M."/>
            <person name="Mascher T."/>
            <person name="Medema M.H."/>
            <person name="Devos D.P."/>
            <person name="Kaster A.-K."/>
            <person name="Ovreas L."/>
            <person name="Rohde M."/>
            <person name="Galperin M.Y."/>
            <person name="Jogler C."/>
        </authorList>
    </citation>
    <scope>NUCLEOTIDE SEQUENCE [LARGE SCALE GENOMIC DNA]</scope>
    <source>
        <strain evidence="5 6">Q31a</strain>
    </source>
</reference>
<dbReference type="PROSITE" id="PS01124">
    <property type="entry name" value="HTH_ARAC_FAMILY_2"/>
    <property type="match status" value="1"/>
</dbReference>
<dbReference type="KEGG" id="ahel:Q31a_39080"/>
<evidence type="ECO:0000313" key="6">
    <source>
        <dbReference type="Proteomes" id="UP000318017"/>
    </source>
</evidence>
<dbReference type="SUPFAM" id="SSF46689">
    <property type="entry name" value="Homeodomain-like"/>
    <property type="match status" value="2"/>
</dbReference>
<evidence type="ECO:0000313" key="5">
    <source>
        <dbReference type="EMBL" id="QDV25582.1"/>
    </source>
</evidence>
<dbReference type="PANTHER" id="PTHR46796:SF7">
    <property type="entry name" value="ARAC FAMILY TRANSCRIPTIONAL REGULATOR"/>
    <property type="match status" value="1"/>
</dbReference>
<keyword evidence="2" id="KW-0238">DNA-binding</keyword>
<dbReference type="Gene3D" id="1.10.10.60">
    <property type="entry name" value="Homeodomain-like"/>
    <property type="match status" value="2"/>
</dbReference>
<gene>
    <name evidence="5" type="primary">rhaS_2</name>
    <name evidence="5" type="ORF">Q31a_39080</name>
</gene>
<dbReference type="GO" id="GO:0003700">
    <property type="term" value="F:DNA-binding transcription factor activity"/>
    <property type="evidence" value="ECO:0007669"/>
    <property type="project" value="InterPro"/>
</dbReference>
<dbReference type="InterPro" id="IPR018060">
    <property type="entry name" value="HTH_AraC"/>
</dbReference>
<keyword evidence="6" id="KW-1185">Reference proteome</keyword>
<keyword evidence="3" id="KW-0804">Transcription</keyword>
<protein>
    <submittedName>
        <fullName evidence="5">HTH-type transcriptional activator RhaS</fullName>
    </submittedName>
</protein>
<dbReference type="InterPro" id="IPR050204">
    <property type="entry name" value="AraC_XylS_family_regulators"/>
</dbReference>
<accession>A0A518GAG5</accession>
<sequence length="277" mass="31212">MLDSGIWVFESRHDEHFIMAETQHHFPKLLYFREGRGEVIADWPGESPQSVNCVSGDCLLIPIQLRHRIVDHPAHPVSLYGLAVDPQRIAGVGEIEPLLPSGKLSAQRAWQLGIEQRLRKLLYLVAQPSPAYRIAAVAGAMDVFAQLAMAEQPSHFGDTAAASDQLDDGRTGAIDEYLRWLHSNFFEPVTIDHAAQICRMSRRKFTADFRQRTGGTWLAYVHELRISHAIGLLRESDSKVASIAFQSGFEDVSTFYRTLRRLTGKRPLDYRTEMGNS</sequence>
<evidence type="ECO:0000256" key="3">
    <source>
        <dbReference type="ARBA" id="ARBA00023163"/>
    </source>
</evidence>
<dbReference type="PANTHER" id="PTHR46796">
    <property type="entry name" value="HTH-TYPE TRANSCRIPTIONAL ACTIVATOR RHAS-RELATED"/>
    <property type="match status" value="1"/>
</dbReference>
<keyword evidence="1" id="KW-0805">Transcription regulation</keyword>
<evidence type="ECO:0000256" key="2">
    <source>
        <dbReference type="ARBA" id="ARBA00023125"/>
    </source>
</evidence>
<dbReference type="Proteomes" id="UP000318017">
    <property type="component" value="Chromosome"/>
</dbReference>
<dbReference type="EMBL" id="CP036298">
    <property type="protein sequence ID" value="QDV25582.1"/>
    <property type="molecule type" value="Genomic_DNA"/>
</dbReference>
<dbReference type="SMART" id="SM00342">
    <property type="entry name" value="HTH_ARAC"/>
    <property type="match status" value="1"/>
</dbReference>
<evidence type="ECO:0000256" key="1">
    <source>
        <dbReference type="ARBA" id="ARBA00023015"/>
    </source>
</evidence>
<proteinExistence type="predicted"/>
<feature type="domain" description="HTH araC/xylS-type" evidence="4">
    <location>
        <begin position="175"/>
        <end position="273"/>
    </location>
</feature>
<name>A0A518GAG5_9BACT</name>
<organism evidence="5 6">
    <name type="scientific">Aureliella helgolandensis</name>
    <dbReference type="NCBI Taxonomy" id="2527968"/>
    <lineage>
        <taxon>Bacteria</taxon>
        <taxon>Pseudomonadati</taxon>
        <taxon>Planctomycetota</taxon>
        <taxon>Planctomycetia</taxon>
        <taxon>Pirellulales</taxon>
        <taxon>Pirellulaceae</taxon>
        <taxon>Aureliella</taxon>
    </lineage>
</organism>
<dbReference type="InterPro" id="IPR009057">
    <property type="entry name" value="Homeodomain-like_sf"/>
</dbReference>
<dbReference type="AlphaFoldDB" id="A0A518GAG5"/>
<dbReference type="GO" id="GO:0043565">
    <property type="term" value="F:sequence-specific DNA binding"/>
    <property type="evidence" value="ECO:0007669"/>
    <property type="project" value="InterPro"/>
</dbReference>
<evidence type="ECO:0000259" key="4">
    <source>
        <dbReference type="PROSITE" id="PS01124"/>
    </source>
</evidence>
<dbReference type="Pfam" id="PF12833">
    <property type="entry name" value="HTH_18"/>
    <property type="match status" value="1"/>
</dbReference>